<name>A0A8B7PBK7_HYAAZ</name>
<dbReference type="PANTHER" id="PTHR22977">
    <property type="entry name" value="COX ASSEMBLY MITOCHONDRIAL PROTEIN"/>
    <property type="match status" value="1"/>
</dbReference>
<dbReference type="PROSITE" id="PS51808">
    <property type="entry name" value="CHCH"/>
    <property type="match status" value="1"/>
</dbReference>
<dbReference type="GO" id="GO:0005739">
    <property type="term" value="C:mitochondrion"/>
    <property type="evidence" value="ECO:0007669"/>
    <property type="project" value="UniProtKB-SubCell"/>
</dbReference>
<dbReference type="GeneID" id="108679434"/>
<comment type="subcellular location">
    <subcellularLocation>
        <location evidence="1 5">Mitochondrion</location>
    </subcellularLocation>
</comment>
<evidence type="ECO:0000313" key="6">
    <source>
        <dbReference type="Proteomes" id="UP000694843"/>
    </source>
</evidence>
<keyword evidence="3 5" id="KW-0496">Mitochondrion</keyword>
<dbReference type="RefSeq" id="XP_018023544.2">
    <property type="nucleotide sequence ID" value="XM_018168055.2"/>
</dbReference>
<evidence type="ECO:0000313" key="7">
    <source>
        <dbReference type="RefSeq" id="XP_018023544.2"/>
    </source>
</evidence>
<gene>
    <name evidence="7" type="primary">LOC108679434</name>
</gene>
<dbReference type="PANTHER" id="PTHR22977:SF1">
    <property type="entry name" value="COX ASSEMBLY MITOCHONDRIAL PROTEIN 2 HOMOLOG"/>
    <property type="match status" value="1"/>
</dbReference>
<organism evidence="6 7">
    <name type="scientific">Hyalella azteca</name>
    <name type="common">Amphipod</name>
    <dbReference type="NCBI Taxonomy" id="294128"/>
    <lineage>
        <taxon>Eukaryota</taxon>
        <taxon>Metazoa</taxon>
        <taxon>Ecdysozoa</taxon>
        <taxon>Arthropoda</taxon>
        <taxon>Crustacea</taxon>
        <taxon>Multicrustacea</taxon>
        <taxon>Malacostraca</taxon>
        <taxon>Eumalacostraca</taxon>
        <taxon>Peracarida</taxon>
        <taxon>Amphipoda</taxon>
        <taxon>Senticaudata</taxon>
        <taxon>Talitrida</taxon>
        <taxon>Talitroidea</taxon>
        <taxon>Hyalellidae</taxon>
        <taxon>Hyalella</taxon>
    </lineage>
</organism>
<dbReference type="OMA" id="CLRNEYI"/>
<reference evidence="7" key="1">
    <citation type="submission" date="2025-08" db="UniProtKB">
        <authorList>
            <consortium name="RefSeq"/>
        </authorList>
    </citation>
    <scope>IDENTIFICATION</scope>
    <source>
        <tissue evidence="7">Whole organism</tissue>
    </source>
</reference>
<sequence length="86" mass="10463">MHPDLSPHLHTPECNALIKQLQDCHTNHTFRKFFGHCNELDTQVWKCLKEERLERRRLNYINSIKRKEHLREAMKKTKEDKEPLKT</sequence>
<evidence type="ECO:0000256" key="2">
    <source>
        <dbReference type="ARBA" id="ARBA00007347"/>
    </source>
</evidence>
<dbReference type="InterPro" id="IPR013892">
    <property type="entry name" value="Cyt_c_biogenesis_Cmc1-like"/>
</dbReference>
<accession>A0A8B7PBK7</accession>
<evidence type="ECO:0000256" key="3">
    <source>
        <dbReference type="ARBA" id="ARBA00023128"/>
    </source>
</evidence>
<evidence type="ECO:0000256" key="4">
    <source>
        <dbReference type="ARBA" id="ARBA00023157"/>
    </source>
</evidence>
<proteinExistence type="inferred from homology"/>
<dbReference type="AlphaFoldDB" id="A0A8B7PBK7"/>
<dbReference type="Pfam" id="PF08583">
    <property type="entry name" value="Cmc1"/>
    <property type="match status" value="1"/>
</dbReference>
<dbReference type="Proteomes" id="UP000694843">
    <property type="component" value="Unplaced"/>
</dbReference>
<dbReference type="KEGG" id="hazt:108679434"/>
<keyword evidence="6" id="KW-1185">Reference proteome</keyword>
<evidence type="ECO:0000256" key="1">
    <source>
        <dbReference type="ARBA" id="ARBA00004173"/>
    </source>
</evidence>
<protein>
    <recommendedName>
        <fullName evidence="5">COX assembly mitochondrial protein</fullName>
    </recommendedName>
</protein>
<dbReference type="OrthoDB" id="532630at2759"/>
<comment type="similarity">
    <text evidence="2 5">Belongs to the CMC family.</text>
</comment>
<keyword evidence="4" id="KW-1015">Disulfide bond</keyword>
<evidence type="ECO:0000256" key="5">
    <source>
        <dbReference type="RuleBase" id="RU364104"/>
    </source>
</evidence>